<evidence type="ECO:0000259" key="4">
    <source>
        <dbReference type="PROSITE" id="PS50822"/>
    </source>
</evidence>
<dbReference type="SUPFAM" id="SSF53098">
    <property type="entry name" value="Ribonuclease H-like"/>
    <property type="match status" value="1"/>
</dbReference>
<dbReference type="InterPro" id="IPR036397">
    <property type="entry name" value="RNaseH_sf"/>
</dbReference>
<dbReference type="InterPro" id="IPR036085">
    <property type="entry name" value="PAZ_dom_sf"/>
</dbReference>
<evidence type="ECO:0000259" key="3">
    <source>
        <dbReference type="PROSITE" id="PS50821"/>
    </source>
</evidence>
<dbReference type="GO" id="GO:0003723">
    <property type="term" value="F:RNA binding"/>
    <property type="evidence" value="ECO:0007669"/>
    <property type="project" value="InterPro"/>
</dbReference>
<sequence>GGGGGGGVISPQEGTARLDGVLRTAQTIKAAVNVEINPDGRPTAITRRPNYGTVGRQVNLISNYFKLQMLPSFPRVAYHYDVSIKSADPPSGGRGGSARGVRAYPAAPVAAMAAMTISGEPAASEGEDLPPRLAHRILITCAKDNKWPQGAWRYDGRKNLFFPSQGIPPEVRDWKVSVPPRQGDRNDRPKNYVVTTKQVNIVDLSNLQAYLSKQQQVAPRDAMQVLDIVIRHAFAVDPLCSVVGRGFFYPGDGVSSLSGGAELWTGFQQSFKLVDTGLMLNLDSAFAAFMSERPLPELLAEMCNARDLSRVDINRLRSAARNLAGFKVSYPIKGGYLRKKALLGLSEAGASSTKFFNEKENKEMSVADYFKATGRPLRFPALPCANVGDRRRPVYIPLELCNVVAGQRRMKLDAKQSANMISAAKEDPGTKHQSVSRQAARVSETLNKAGTDASWGLKLGTDMLRLPGRVLPAPVLAYGDPQAFDVGSNGSWNLRNVKFADPRRLESWAVVVLIAREEVDFDGEFSIWDFLIDMCDGMTKCGMAVVDPVRRNSEVAPPVEFQKAGNQQPRGIEATMRAAADAALRKYKKPAQLLLVVLPEPMTDEYREVKRVSDIELGIPSQVVAGSKAKVGPKAGPRGGGPQYCANVAMKINNKLGGINVALSGGLRCLPVLGGQGAVPFMIMGADVTHPTGAAARADVRDPSVAAVVASLDSTLGRWSSRVLLQTGRQEVITGMATATKELLMEFYRVNRNAKPQRLVMYRDGVSEGQFDQVLAEEYMAIRKACSELEESYRPAITFVVVQKRHNTRLLPADNAGADNKGNVLPGTVVDRGIVSPDAYDFYLNSHAGLQGTNKPAHYHVLIDEIGFGADGVQLLTYWLCYLYQRTTKSVSYCPPAYYADRAAFRGRTLLAASSSASDTASEAGSARAGQQGGASAPARFAGIHRQLSNVLYFM</sequence>
<dbReference type="PROSITE" id="PS50821">
    <property type="entry name" value="PAZ"/>
    <property type="match status" value="1"/>
</dbReference>
<dbReference type="Pfam" id="PF08699">
    <property type="entry name" value="ArgoL1"/>
    <property type="match status" value="1"/>
</dbReference>
<dbReference type="CDD" id="cd04657">
    <property type="entry name" value="Piwi_ago-like"/>
    <property type="match status" value="1"/>
</dbReference>
<proteinExistence type="inferred from homology"/>
<dbReference type="InterPro" id="IPR045246">
    <property type="entry name" value="Piwi_ago-like"/>
</dbReference>
<dbReference type="SMART" id="SM00950">
    <property type="entry name" value="Piwi"/>
    <property type="match status" value="1"/>
</dbReference>
<dbReference type="SMART" id="SM01163">
    <property type="entry name" value="DUF1785"/>
    <property type="match status" value="1"/>
</dbReference>
<name>A0A8J4GNR7_9CHLO</name>
<dbReference type="Gene3D" id="3.40.50.2300">
    <property type="match status" value="1"/>
</dbReference>
<comment type="caution">
    <text evidence="5">The sequence shown here is derived from an EMBL/GenBank/DDBJ whole genome shotgun (WGS) entry which is preliminary data.</text>
</comment>
<evidence type="ECO:0000313" key="6">
    <source>
        <dbReference type="Proteomes" id="UP000722791"/>
    </source>
</evidence>
<keyword evidence="2" id="KW-0943">RNA-mediated gene silencing</keyword>
<dbReference type="Pfam" id="PF16486">
    <property type="entry name" value="ArgoN"/>
    <property type="match status" value="1"/>
</dbReference>
<dbReference type="InterPro" id="IPR014811">
    <property type="entry name" value="ArgoL1"/>
</dbReference>
<evidence type="ECO:0008006" key="7">
    <source>
        <dbReference type="Google" id="ProtNLM"/>
    </source>
</evidence>
<feature type="domain" description="Piwi" evidence="4">
    <location>
        <begin position="593"/>
        <end position="912"/>
    </location>
</feature>
<dbReference type="InterPro" id="IPR032474">
    <property type="entry name" value="Argonaute_N"/>
</dbReference>
<dbReference type="EMBL" id="BNCQ01000040">
    <property type="protein sequence ID" value="GIM11812.1"/>
    <property type="molecule type" value="Genomic_DNA"/>
</dbReference>
<dbReference type="GO" id="GO:0031047">
    <property type="term" value="P:regulatory ncRNA-mediated gene silencing"/>
    <property type="evidence" value="ECO:0007669"/>
    <property type="project" value="UniProtKB-KW"/>
</dbReference>
<comment type="similarity">
    <text evidence="1">Belongs to the argonaute family. Ago subfamily.</text>
</comment>
<accession>A0A8J4GNR7</accession>
<dbReference type="Gene3D" id="2.170.260.10">
    <property type="entry name" value="paz domain"/>
    <property type="match status" value="1"/>
</dbReference>
<dbReference type="Gene3D" id="3.30.420.10">
    <property type="entry name" value="Ribonuclease H-like superfamily/Ribonuclease H"/>
    <property type="match status" value="1"/>
</dbReference>
<gene>
    <name evidence="5" type="ORF">Vretimale_15271</name>
</gene>
<dbReference type="Pfam" id="PF02171">
    <property type="entry name" value="Piwi"/>
    <property type="match status" value="1"/>
</dbReference>
<dbReference type="PANTHER" id="PTHR22891">
    <property type="entry name" value="EUKARYOTIC TRANSLATION INITIATION FACTOR 2C"/>
    <property type="match status" value="1"/>
</dbReference>
<dbReference type="InterPro" id="IPR003100">
    <property type="entry name" value="PAZ_dom"/>
</dbReference>
<dbReference type="SUPFAM" id="SSF101690">
    <property type="entry name" value="PAZ domain"/>
    <property type="match status" value="1"/>
</dbReference>
<protein>
    <recommendedName>
        <fullName evidence="7">Argonaute-like protein</fullName>
    </recommendedName>
</protein>
<dbReference type="InterPro" id="IPR012337">
    <property type="entry name" value="RNaseH-like_sf"/>
</dbReference>
<evidence type="ECO:0000256" key="1">
    <source>
        <dbReference type="ARBA" id="ARBA00008201"/>
    </source>
</evidence>
<reference evidence="5" key="1">
    <citation type="journal article" date="2021" name="Proc. Natl. Acad. Sci. U.S.A.">
        <title>Three genomes in the algal genus Volvox reveal the fate of a haploid sex-determining region after a transition to homothallism.</title>
        <authorList>
            <person name="Yamamoto K."/>
            <person name="Hamaji T."/>
            <person name="Kawai-Toyooka H."/>
            <person name="Matsuzaki R."/>
            <person name="Takahashi F."/>
            <person name="Nishimura Y."/>
            <person name="Kawachi M."/>
            <person name="Noguchi H."/>
            <person name="Minakuchi Y."/>
            <person name="Umen J.G."/>
            <person name="Toyoda A."/>
            <person name="Nozaki H."/>
        </authorList>
    </citation>
    <scope>NUCLEOTIDE SEQUENCE</scope>
    <source>
        <strain evidence="5">NIES-3785</strain>
    </source>
</reference>
<feature type="non-terminal residue" evidence="5">
    <location>
        <position position="1"/>
    </location>
</feature>
<dbReference type="AlphaFoldDB" id="A0A8J4GNR7"/>
<evidence type="ECO:0000256" key="2">
    <source>
        <dbReference type="ARBA" id="ARBA00023158"/>
    </source>
</evidence>
<dbReference type="Pfam" id="PF02170">
    <property type="entry name" value="PAZ"/>
    <property type="match status" value="1"/>
</dbReference>
<feature type="domain" description="PAZ" evidence="3">
    <location>
        <begin position="294"/>
        <end position="405"/>
    </location>
</feature>
<dbReference type="PROSITE" id="PS50822">
    <property type="entry name" value="PIWI"/>
    <property type="match status" value="1"/>
</dbReference>
<dbReference type="Proteomes" id="UP000722791">
    <property type="component" value="Unassembled WGS sequence"/>
</dbReference>
<evidence type="ECO:0000313" key="5">
    <source>
        <dbReference type="EMBL" id="GIM11812.1"/>
    </source>
</evidence>
<organism evidence="5 6">
    <name type="scientific">Volvox reticuliferus</name>
    <dbReference type="NCBI Taxonomy" id="1737510"/>
    <lineage>
        <taxon>Eukaryota</taxon>
        <taxon>Viridiplantae</taxon>
        <taxon>Chlorophyta</taxon>
        <taxon>core chlorophytes</taxon>
        <taxon>Chlorophyceae</taxon>
        <taxon>CS clade</taxon>
        <taxon>Chlamydomonadales</taxon>
        <taxon>Volvocaceae</taxon>
        <taxon>Volvox</taxon>
    </lineage>
</organism>
<dbReference type="InterPro" id="IPR003165">
    <property type="entry name" value="Piwi"/>
</dbReference>
<dbReference type="CDD" id="cd02846">
    <property type="entry name" value="PAZ_argonaute_like"/>
    <property type="match status" value="1"/>
</dbReference>